<keyword evidence="2" id="KW-0812">Transmembrane</keyword>
<accession>E3M628</accession>
<dbReference type="OMA" id="YDMDWLF"/>
<dbReference type="OrthoDB" id="5860790at2759"/>
<feature type="region of interest" description="Disordered" evidence="1">
    <location>
        <begin position="159"/>
        <end position="189"/>
    </location>
</feature>
<dbReference type="eggNOG" id="ENOG502THEZ">
    <property type="taxonomic scope" value="Eukaryota"/>
</dbReference>
<dbReference type="STRING" id="31234.E3M628"/>
<dbReference type="InParanoid" id="E3M628"/>
<gene>
    <name evidence="3" type="ORF">CRE_10079</name>
</gene>
<evidence type="ECO:0000313" key="4">
    <source>
        <dbReference type="Proteomes" id="UP000008281"/>
    </source>
</evidence>
<keyword evidence="2" id="KW-1133">Transmembrane helix</keyword>
<dbReference type="AlphaFoldDB" id="E3M628"/>
<protein>
    <submittedName>
        <fullName evidence="3">Uncharacterized protein</fullName>
    </submittedName>
</protein>
<proteinExistence type="predicted"/>
<sequence>MSSKSDVFEFPEDNKVVHTNLADYATELLDGTDSTTKSTITDDLPNQLFVTSLLSVCSGAVVMILSAFLTRFFPFFGSLLSLSVILVLREWNRIYGGLLTPRLKASINYSRILKDNKYCFRPYYYTTFVFREFIPFYDMDWLFGGKYKPYCYGCSGPSLNPDMDRTPDDPESRSPTKVREEGEKLKKDS</sequence>
<evidence type="ECO:0000313" key="3">
    <source>
        <dbReference type="EMBL" id="EFO93120.1"/>
    </source>
</evidence>
<evidence type="ECO:0000256" key="2">
    <source>
        <dbReference type="SAM" id="Phobius"/>
    </source>
</evidence>
<dbReference type="FunCoup" id="E3M628">
    <property type="interactions" value="314"/>
</dbReference>
<feature type="transmembrane region" description="Helical" evidence="2">
    <location>
        <begin position="48"/>
        <end position="69"/>
    </location>
</feature>
<organism evidence="4">
    <name type="scientific">Caenorhabditis remanei</name>
    <name type="common">Caenorhabditis vulgaris</name>
    <dbReference type="NCBI Taxonomy" id="31234"/>
    <lineage>
        <taxon>Eukaryota</taxon>
        <taxon>Metazoa</taxon>
        <taxon>Ecdysozoa</taxon>
        <taxon>Nematoda</taxon>
        <taxon>Chromadorea</taxon>
        <taxon>Rhabditida</taxon>
        <taxon>Rhabditina</taxon>
        <taxon>Rhabditomorpha</taxon>
        <taxon>Rhabditoidea</taxon>
        <taxon>Rhabditidae</taxon>
        <taxon>Peloderinae</taxon>
        <taxon>Caenorhabditis</taxon>
    </lineage>
</organism>
<feature type="compositionally biased region" description="Basic and acidic residues" evidence="1">
    <location>
        <begin position="162"/>
        <end position="189"/>
    </location>
</feature>
<keyword evidence="2" id="KW-0472">Membrane</keyword>
<keyword evidence="4" id="KW-1185">Reference proteome</keyword>
<dbReference type="HOGENOM" id="CLU_1526527_0_0_1"/>
<dbReference type="Proteomes" id="UP000008281">
    <property type="component" value="Unassembled WGS sequence"/>
</dbReference>
<reference evidence="3" key="1">
    <citation type="submission" date="2007-07" db="EMBL/GenBank/DDBJ databases">
        <title>PCAP assembly of the Caenorhabditis remanei genome.</title>
        <authorList>
            <consortium name="The Caenorhabditis remanei Sequencing Consortium"/>
            <person name="Wilson R.K."/>
        </authorList>
    </citation>
    <scope>NUCLEOTIDE SEQUENCE [LARGE SCALE GENOMIC DNA]</scope>
    <source>
        <strain evidence="3">PB4641</strain>
    </source>
</reference>
<evidence type="ECO:0000256" key="1">
    <source>
        <dbReference type="SAM" id="MobiDB-lite"/>
    </source>
</evidence>
<name>E3M628_CAERE</name>
<dbReference type="EMBL" id="DS268426">
    <property type="protein sequence ID" value="EFO93120.1"/>
    <property type="molecule type" value="Genomic_DNA"/>
</dbReference>